<accession>A0AAE3LJS0</accession>
<dbReference type="SUPFAM" id="SSF47240">
    <property type="entry name" value="Ferritin-like"/>
    <property type="match status" value="1"/>
</dbReference>
<dbReference type="AlphaFoldDB" id="A0AAE3LJS0"/>
<protein>
    <submittedName>
        <fullName evidence="1">DUF892 family protein</fullName>
    </submittedName>
</protein>
<sequence>MKNISRQKKLAHMFHHTLSELYFIEKSYNDLIKKLNDYPHKQLRKYYSSYLAARPDSISAIEVIFLSLNKKVKTHKTEKAKHLIKNTRKLMSDAPKTMYAQFMFTHAIHKVKHYQIAIYKVLITWTDMLGYTDAKSILLMLLNSKTAAVNALDKHIYTLLSAHSGRL</sequence>
<dbReference type="RefSeq" id="WP_263037356.1">
    <property type="nucleotide sequence ID" value="NZ_JAOTPL010000005.1"/>
</dbReference>
<dbReference type="PANTHER" id="PTHR30565">
    <property type="entry name" value="PROTEIN YCIF"/>
    <property type="match status" value="1"/>
</dbReference>
<dbReference type="Gene3D" id="1.20.1260.10">
    <property type="match status" value="1"/>
</dbReference>
<dbReference type="InterPro" id="IPR010287">
    <property type="entry name" value="DUF892_YciF-like"/>
</dbReference>
<reference evidence="1" key="1">
    <citation type="submission" date="2022-10" db="EMBL/GenBank/DDBJ databases">
        <authorList>
            <person name="Kim H.S."/>
            <person name="Kim J.-S."/>
            <person name="Suh M.K."/>
            <person name="Eom M.K."/>
            <person name="Lee J.-S."/>
        </authorList>
    </citation>
    <scope>NUCLEOTIDE SEQUENCE</scope>
    <source>
        <strain evidence="1">LIP-5</strain>
    </source>
</reference>
<dbReference type="Proteomes" id="UP001209317">
    <property type="component" value="Unassembled WGS sequence"/>
</dbReference>
<gene>
    <name evidence="1" type="ORF">OD355_04975</name>
</gene>
<organism evidence="1 2">
    <name type="scientific">Haoranjiania flava</name>
    <dbReference type="NCBI Taxonomy" id="1856322"/>
    <lineage>
        <taxon>Bacteria</taxon>
        <taxon>Pseudomonadati</taxon>
        <taxon>Bacteroidota</taxon>
        <taxon>Chitinophagia</taxon>
        <taxon>Chitinophagales</taxon>
        <taxon>Chitinophagaceae</taxon>
        <taxon>Haoranjiania</taxon>
    </lineage>
</organism>
<dbReference type="InterPro" id="IPR047114">
    <property type="entry name" value="YciF"/>
</dbReference>
<dbReference type="InterPro" id="IPR012347">
    <property type="entry name" value="Ferritin-like"/>
</dbReference>
<dbReference type="EMBL" id="JAOTPL010000005">
    <property type="protein sequence ID" value="MCU7693868.1"/>
    <property type="molecule type" value="Genomic_DNA"/>
</dbReference>
<dbReference type="InterPro" id="IPR009078">
    <property type="entry name" value="Ferritin-like_SF"/>
</dbReference>
<dbReference type="PANTHER" id="PTHR30565:SF9">
    <property type="entry name" value="PROTEIN YCIF"/>
    <property type="match status" value="1"/>
</dbReference>
<keyword evidence="2" id="KW-1185">Reference proteome</keyword>
<evidence type="ECO:0000313" key="2">
    <source>
        <dbReference type="Proteomes" id="UP001209317"/>
    </source>
</evidence>
<name>A0AAE3LJS0_9BACT</name>
<proteinExistence type="predicted"/>
<comment type="caution">
    <text evidence="1">The sequence shown here is derived from an EMBL/GenBank/DDBJ whole genome shotgun (WGS) entry which is preliminary data.</text>
</comment>
<dbReference type="Pfam" id="PF05974">
    <property type="entry name" value="DUF892"/>
    <property type="match status" value="1"/>
</dbReference>
<evidence type="ECO:0000313" key="1">
    <source>
        <dbReference type="EMBL" id="MCU7693868.1"/>
    </source>
</evidence>